<dbReference type="EMBL" id="ADBV01006226">
    <property type="protein sequence ID" value="EJW78746.1"/>
    <property type="molecule type" value="Genomic_DNA"/>
</dbReference>
<evidence type="ECO:0000313" key="1">
    <source>
        <dbReference type="EMBL" id="EJW78746.1"/>
    </source>
</evidence>
<dbReference type="AlphaFoldDB" id="J9E8U7"/>
<protein>
    <submittedName>
        <fullName evidence="1">Uncharacterized protein</fullName>
    </submittedName>
</protein>
<organism evidence="1 2">
    <name type="scientific">Wuchereria bancrofti</name>
    <dbReference type="NCBI Taxonomy" id="6293"/>
    <lineage>
        <taxon>Eukaryota</taxon>
        <taxon>Metazoa</taxon>
        <taxon>Ecdysozoa</taxon>
        <taxon>Nematoda</taxon>
        <taxon>Chromadorea</taxon>
        <taxon>Rhabditida</taxon>
        <taxon>Spirurina</taxon>
        <taxon>Spiruromorpha</taxon>
        <taxon>Filarioidea</taxon>
        <taxon>Onchocercidae</taxon>
        <taxon>Wuchereria</taxon>
    </lineage>
</organism>
<proteinExistence type="predicted"/>
<sequence length="103" mass="11682">MSLIEGMKTLDNTKLISMQGSDKQVLSQQLLNEKEKLLYSNLLQLTDGNSMLHASLILLTLINESDSEIPEILIKTHSADNPYFVNKKGNKTKHKLARTSRIW</sequence>
<reference evidence="2" key="1">
    <citation type="submission" date="2012-08" db="EMBL/GenBank/DDBJ databases">
        <title>The Genome Sequence of Wuchereria bancrofti.</title>
        <authorList>
            <person name="Nutman T.B."/>
            <person name="Fink D.L."/>
            <person name="Russ C."/>
            <person name="Young S."/>
            <person name="Zeng Q."/>
            <person name="Koehrsen M."/>
            <person name="Alvarado L."/>
            <person name="Berlin A."/>
            <person name="Chapman S.B."/>
            <person name="Chen Z."/>
            <person name="Freedman E."/>
            <person name="Gellesch M."/>
            <person name="Goldberg J."/>
            <person name="Griggs A."/>
            <person name="Gujja S."/>
            <person name="Heilman E.R."/>
            <person name="Heiman D."/>
            <person name="Hepburn T."/>
            <person name="Howarth C."/>
            <person name="Jen D."/>
            <person name="Larson L."/>
            <person name="Lewis B."/>
            <person name="Mehta T."/>
            <person name="Park D."/>
            <person name="Pearson M."/>
            <person name="Roberts A."/>
            <person name="Saif S."/>
            <person name="Shea T."/>
            <person name="Shenoy N."/>
            <person name="Sisk P."/>
            <person name="Stolte C."/>
            <person name="Sykes S."/>
            <person name="Walk T."/>
            <person name="White J."/>
            <person name="Yandava C."/>
            <person name="Haas B."/>
            <person name="Henn M.R."/>
            <person name="Nusbaum C."/>
            <person name="Birren B."/>
        </authorList>
    </citation>
    <scope>NUCLEOTIDE SEQUENCE [LARGE SCALE GENOMIC DNA]</scope>
    <source>
        <strain evidence="2">NA</strain>
    </source>
</reference>
<gene>
    <name evidence="1" type="ORF">WUBG_10344</name>
</gene>
<comment type="caution">
    <text evidence="1">The sequence shown here is derived from an EMBL/GenBank/DDBJ whole genome shotgun (WGS) entry which is preliminary data.</text>
</comment>
<evidence type="ECO:0000313" key="2">
    <source>
        <dbReference type="Proteomes" id="UP000004810"/>
    </source>
</evidence>
<name>J9E8U7_WUCBA</name>
<dbReference type="Proteomes" id="UP000004810">
    <property type="component" value="Unassembled WGS sequence"/>
</dbReference>
<accession>J9E8U7</accession>